<protein>
    <submittedName>
        <fullName evidence="1">Uncharacterized protein</fullName>
    </submittedName>
</protein>
<reference evidence="1 2" key="1">
    <citation type="submission" date="2020-08" db="EMBL/GenBank/DDBJ databases">
        <title>Genomic Encyclopedia of Type Strains, Phase IV (KMG-V): Genome sequencing to study the core and pangenomes of soil and plant-associated prokaryotes.</title>
        <authorList>
            <person name="Whitman W."/>
        </authorList>
    </citation>
    <scope>NUCLEOTIDE SEQUENCE [LARGE SCALE GENOMIC DNA]</scope>
    <source>
        <strain evidence="1 2">SEMIA 4034</strain>
    </source>
</reference>
<dbReference type="AlphaFoldDB" id="A0A7W9CX10"/>
<evidence type="ECO:0000313" key="1">
    <source>
        <dbReference type="EMBL" id="MBB5562995.1"/>
    </source>
</evidence>
<dbReference type="EMBL" id="JACHBC010000010">
    <property type="protein sequence ID" value="MBB5562995.1"/>
    <property type="molecule type" value="Genomic_DNA"/>
</dbReference>
<proteinExistence type="predicted"/>
<name>A0A7W9CX10_9HYPH</name>
<keyword evidence="2" id="KW-1185">Reference proteome</keyword>
<gene>
    <name evidence="1" type="ORF">GGI59_004685</name>
</gene>
<comment type="caution">
    <text evidence="1">The sequence shown here is derived from an EMBL/GenBank/DDBJ whole genome shotgun (WGS) entry which is preliminary data.</text>
</comment>
<dbReference type="Proteomes" id="UP000528824">
    <property type="component" value="Unassembled WGS sequence"/>
</dbReference>
<sequence length="140" mass="15769">MQVEQLKRLRHCFDHRFGYQVGIVIADFEQTKAELITPAWPATCEGQSVEQWPDRCFHRRPPRDIPPPGVKVGADFYLICIGCLDDANCRKCLQAIRAAECFGRRVVDYAIAGRAPPKRSRLSVTDLHEPCFAPGADVIC</sequence>
<evidence type="ECO:0000313" key="2">
    <source>
        <dbReference type="Proteomes" id="UP000528824"/>
    </source>
</evidence>
<organism evidence="1 2">
    <name type="scientific">Rhizobium lentis</name>
    <dbReference type="NCBI Taxonomy" id="1138194"/>
    <lineage>
        <taxon>Bacteria</taxon>
        <taxon>Pseudomonadati</taxon>
        <taxon>Pseudomonadota</taxon>
        <taxon>Alphaproteobacteria</taxon>
        <taxon>Hyphomicrobiales</taxon>
        <taxon>Rhizobiaceae</taxon>
        <taxon>Rhizobium/Agrobacterium group</taxon>
        <taxon>Rhizobium</taxon>
    </lineage>
</organism>
<accession>A0A7W9CX10</accession>